<dbReference type="Proteomes" id="UP001164746">
    <property type="component" value="Chromosome 8"/>
</dbReference>
<dbReference type="InterPro" id="IPR027417">
    <property type="entry name" value="P-loop_NTPase"/>
</dbReference>
<evidence type="ECO:0000256" key="2">
    <source>
        <dbReference type="ARBA" id="ARBA00022763"/>
    </source>
</evidence>
<dbReference type="InterPro" id="IPR006642">
    <property type="entry name" value="Rad18_UBZ4"/>
</dbReference>
<feature type="domain" description="UBZ4-type" evidence="8">
    <location>
        <begin position="6"/>
        <end position="33"/>
    </location>
</feature>
<dbReference type="InterPro" id="IPR003959">
    <property type="entry name" value="ATPase_AAA_core"/>
</dbReference>
<evidence type="ECO:0000256" key="6">
    <source>
        <dbReference type="PROSITE-ProRule" id="PRU01256"/>
    </source>
</evidence>
<feature type="region of interest" description="Disordered" evidence="7">
    <location>
        <begin position="42"/>
        <end position="108"/>
    </location>
</feature>
<dbReference type="InterPro" id="IPR003593">
    <property type="entry name" value="AAA+_ATPase"/>
</dbReference>
<accession>A0ABY7ER20</accession>
<dbReference type="SMART" id="SM00734">
    <property type="entry name" value="ZnF_Rad18"/>
    <property type="match status" value="1"/>
</dbReference>
<keyword evidence="3 6" id="KW-0863">Zinc-finger</keyword>
<evidence type="ECO:0000256" key="3">
    <source>
        <dbReference type="ARBA" id="ARBA00022771"/>
    </source>
</evidence>
<dbReference type="Gene3D" id="1.10.8.60">
    <property type="match status" value="1"/>
</dbReference>
<evidence type="ECO:0000256" key="7">
    <source>
        <dbReference type="SAM" id="MobiDB-lite"/>
    </source>
</evidence>
<dbReference type="PANTHER" id="PTHR13779:SF7">
    <property type="entry name" value="ATPASE WRNIP1"/>
    <property type="match status" value="1"/>
</dbReference>
<proteinExistence type="predicted"/>
<dbReference type="Gene3D" id="3.30.160.60">
    <property type="entry name" value="Classic Zinc Finger"/>
    <property type="match status" value="1"/>
</dbReference>
<sequence length="388" mass="42483">MSAENVLPCPICAKSFSSDTINQHLDNCLNPGDSIQLADTLSVPQSKKRKSDQDESSGKGWGFLMGPSSGVGSKRPKLGKPGEQPRSSKTIVIDADEDSNDNHSDGKIEQCKIEIEVSPVERTAHSLRKESTAETNVLSNASQSKTSTIDMGIPLAEQMRPSSLEMYIGQDKAVGKEKMLAHLLSSDVVPSMILWGPPGCGKTTLAKIIAHKCKIKSKFVQLSATSSGVNDVKEVIKKAKNDYKMLRKRTILFLDEIHRFNKLQQDSLLPHVEDGTITLIGATTENPSFQVNSALLSRCRVIVLEKLDADAVMKILVRAVERLDFEIIEEKEEKSKVTRCIEKTALDFLANVCDGDARVALNGLQVVIQSQLATVTNEMKTVVITTNH</sequence>
<feature type="non-terminal residue" evidence="9">
    <location>
        <position position="1"/>
    </location>
</feature>
<gene>
    <name evidence="9" type="ORF">MAR_025747</name>
</gene>
<dbReference type="CDD" id="cd00009">
    <property type="entry name" value="AAA"/>
    <property type="match status" value="1"/>
</dbReference>
<evidence type="ECO:0000256" key="4">
    <source>
        <dbReference type="ARBA" id="ARBA00022833"/>
    </source>
</evidence>
<organism evidence="9 10">
    <name type="scientific">Mya arenaria</name>
    <name type="common">Soft-shell clam</name>
    <dbReference type="NCBI Taxonomy" id="6604"/>
    <lineage>
        <taxon>Eukaryota</taxon>
        <taxon>Metazoa</taxon>
        <taxon>Spiralia</taxon>
        <taxon>Lophotrochozoa</taxon>
        <taxon>Mollusca</taxon>
        <taxon>Bivalvia</taxon>
        <taxon>Autobranchia</taxon>
        <taxon>Heteroconchia</taxon>
        <taxon>Euheterodonta</taxon>
        <taxon>Imparidentia</taxon>
        <taxon>Neoheterodontei</taxon>
        <taxon>Myida</taxon>
        <taxon>Myoidea</taxon>
        <taxon>Myidae</taxon>
        <taxon>Mya</taxon>
    </lineage>
</organism>
<name>A0ABY7ER20_MYAAR</name>
<evidence type="ECO:0000259" key="8">
    <source>
        <dbReference type="PROSITE" id="PS51908"/>
    </source>
</evidence>
<dbReference type="EMBL" id="CP111019">
    <property type="protein sequence ID" value="WAR11567.1"/>
    <property type="molecule type" value="Genomic_DNA"/>
</dbReference>
<dbReference type="InterPro" id="IPR051314">
    <property type="entry name" value="AAA_ATPase_RarA/MGS1/WRNIP1"/>
</dbReference>
<evidence type="ECO:0000313" key="10">
    <source>
        <dbReference type="Proteomes" id="UP001164746"/>
    </source>
</evidence>
<evidence type="ECO:0000313" key="9">
    <source>
        <dbReference type="EMBL" id="WAR11567.1"/>
    </source>
</evidence>
<dbReference type="PROSITE" id="PS51908">
    <property type="entry name" value="ZF_UBZ4"/>
    <property type="match status" value="1"/>
</dbReference>
<dbReference type="PANTHER" id="PTHR13779">
    <property type="entry name" value="WERNER HELICASE-INTERACTING PROTEIN 1 FAMILY MEMBER"/>
    <property type="match status" value="1"/>
</dbReference>
<evidence type="ECO:0000256" key="1">
    <source>
        <dbReference type="ARBA" id="ARBA00022723"/>
    </source>
</evidence>
<protein>
    <submittedName>
        <fullName evidence="9">WRIP1-like protein</fullName>
    </submittedName>
</protein>
<keyword evidence="10" id="KW-1185">Reference proteome</keyword>
<keyword evidence="1" id="KW-0479">Metal-binding</keyword>
<dbReference type="SMART" id="SM00382">
    <property type="entry name" value="AAA"/>
    <property type="match status" value="1"/>
</dbReference>
<dbReference type="SUPFAM" id="SSF52540">
    <property type="entry name" value="P-loop containing nucleoside triphosphate hydrolases"/>
    <property type="match status" value="1"/>
</dbReference>
<keyword evidence="2 6" id="KW-0227">DNA damage</keyword>
<dbReference type="Pfam" id="PF00004">
    <property type="entry name" value="AAA"/>
    <property type="match status" value="1"/>
</dbReference>
<keyword evidence="5 6" id="KW-0234">DNA repair</keyword>
<evidence type="ECO:0000256" key="5">
    <source>
        <dbReference type="ARBA" id="ARBA00023204"/>
    </source>
</evidence>
<dbReference type="Gene3D" id="3.40.50.300">
    <property type="entry name" value="P-loop containing nucleotide triphosphate hydrolases"/>
    <property type="match status" value="1"/>
</dbReference>
<keyword evidence="4" id="KW-0862">Zinc</keyword>
<reference evidence="9" key="1">
    <citation type="submission" date="2022-11" db="EMBL/GenBank/DDBJ databases">
        <title>Centuries of genome instability and evolution in soft-shell clam transmissible cancer (bioRxiv).</title>
        <authorList>
            <person name="Hart S.F.M."/>
            <person name="Yonemitsu M.A."/>
            <person name="Giersch R.M."/>
            <person name="Beal B.F."/>
            <person name="Arriagada G."/>
            <person name="Davis B.W."/>
            <person name="Ostrander E.A."/>
            <person name="Goff S.P."/>
            <person name="Metzger M.J."/>
        </authorList>
    </citation>
    <scope>NUCLEOTIDE SEQUENCE</scope>
    <source>
        <strain evidence="9">MELC-2E11</strain>
        <tissue evidence="9">Siphon/mantle</tissue>
    </source>
</reference>
<dbReference type="CDD" id="cd18139">
    <property type="entry name" value="HLD_clamp_RarA"/>
    <property type="match status" value="1"/>
</dbReference>